<proteinExistence type="predicted"/>
<accession>A0AAD7FN46</accession>
<protein>
    <recommendedName>
        <fullName evidence="3">F-box domain-containing protein</fullName>
    </recommendedName>
</protein>
<sequence>MASLPPEILCAIFLASIAPLDGINAYFPWILTHVCRHWRQSALAFPKLWAFIDLEQTQNNEEPGSTAQDFLETYLARSGQHPLTFRLAYSEEHTIHMHPFLHALLAHSKRWEDVRIEAPPLLAIEVLSQGDASDFPLLRRFSCSHHYDFDSDVVTEGPIFSPIPWAQLERYHEYDCSWYLADERQWEIIPQLTQVVDLRTCFSSVPETEDLIELPHLRFASFAVDRRADIEIEDVLECFDLPQLQGFSLLLTKRHDSDLLCPTVPEPLKTLSVLRLCGSLEISNEALACILSSIPTLLDFAIELALSDTDALHLFTLLKPTSESALVPNLQTLRITPCSEKEENAVNELLAMLRVRFGGGTGFSALREFIFYHASWRRVPTIVDRLQSIKKQEGWDIQVVEEWQGYLWKESLAL</sequence>
<dbReference type="EMBL" id="JARKIF010000008">
    <property type="protein sequence ID" value="KAJ7633096.1"/>
    <property type="molecule type" value="Genomic_DNA"/>
</dbReference>
<reference evidence="1" key="1">
    <citation type="submission" date="2023-03" db="EMBL/GenBank/DDBJ databases">
        <title>Massive genome expansion in bonnet fungi (Mycena s.s.) driven by repeated elements and novel gene families across ecological guilds.</title>
        <authorList>
            <consortium name="Lawrence Berkeley National Laboratory"/>
            <person name="Harder C.B."/>
            <person name="Miyauchi S."/>
            <person name="Viragh M."/>
            <person name="Kuo A."/>
            <person name="Thoen E."/>
            <person name="Andreopoulos B."/>
            <person name="Lu D."/>
            <person name="Skrede I."/>
            <person name="Drula E."/>
            <person name="Henrissat B."/>
            <person name="Morin E."/>
            <person name="Kohler A."/>
            <person name="Barry K."/>
            <person name="LaButti K."/>
            <person name="Morin E."/>
            <person name="Salamov A."/>
            <person name="Lipzen A."/>
            <person name="Mereny Z."/>
            <person name="Hegedus B."/>
            <person name="Baldrian P."/>
            <person name="Stursova M."/>
            <person name="Weitz H."/>
            <person name="Taylor A."/>
            <person name="Grigoriev I.V."/>
            <person name="Nagy L.G."/>
            <person name="Martin F."/>
            <person name="Kauserud H."/>
        </authorList>
    </citation>
    <scope>NUCLEOTIDE SEQUENCE</scope>
    <source>
        <strain evidence="1">9284</strain>
    </source>
</reference>
<dbReference type="Proteomes" id="UP001221142">
    <property type="component" value="Unassembled WGS sequence"/>
</dbReference>
<gene>
    <name evidence="1" type="ORF">FB45DRAFT_1027202</name>
</gene>
<evidence type="ECO:0000313" key="1">
    <source>
        <dbReference type="EMBL" id="KAJ7633096.1"/>
    </source>
</evidence>
<keyword evidence="2" id="KW-1185">Reference proteome</keyword>
<organism evidence="1 2">
    <name type="scientific">Roridomyces roridus</name>
    <dbReference type="NCBI Taxonomy" id="1738132"/>
    <lineage>
        <taxon>Eukaryota</taxon>
        <taxon>Fungi</taxon>
        <taxon>Dikarya</taxon>
        <taxon>Basidiomycota</taxon>
        <taxon>Agaricomycotina</taxon>
        <taxon>Agaricomycetes</taxon>
        <taxon>Agaricomycetidae</taxon>
        <taxon>Agaricales</taxon>
        <taxon>Marasmiineae</taxon>
        <taxon>Mycenaceae</taxon>
        <taxon>Roridomyces</taxon>
    </lineage>
</organism>
<evidence type="ECO:0000313" key="2">
    <source>
        <dbReference type="Proteomes" id="UP001221142"/>
    </source>
</evidence>
<name>A0AAD7FN46_9AGAR</name>
<dbReference type="AlphaFoldDB" id="A0AAD7FN46"/>
<evidence type="ECO:0008006" key="3">
    <source>
        <dbReference type="Google" id="ProtNLM"/>
    </source>
</evidence>
<comment type="caution">
    <text evidence="1">The sequence shown here is derived from an EMBL/GenBank/DDBJ whole genome shotgun (WGS) entry which is preliminary data.</text>
</comment>